<organism evidence="1">
    <name type="scientific">Amphimedon queenslandica</name>
    <name type="common">Sponge</name>
    <dbReference type="NCBI Taxonomy" id="400682"/>
    <lineage>
        <taxon>Eukaryota</taxon>
        <taxon>Metazoa</taxon>
        <taxon>Porifera</taxon>
        <taxon>Demospongiae</taxon>
        <taxon>Heteroscleromorpha</taxon>
        <taxon>Haplosclerida</taxon>
        <taxon>Niphatidae</taxon>
        <taxon>Amphimedon</taxon>
    </lineage>
</organism>
<sequence>HITCIIKRTKQLIGLIYHQFYSLSSPTTLLSLYNTICFALKMISKSWFTPYSTLLSSLNLTTLEHQRKRSKLLFFYKINNGLTHLTLPLTPHPPPPPMSHHYCPYNYIVPFLDSGTLSQ</sequence>
<dbReference type="EnsemblMetazoa" id="Aqu2.1.31562_001">
    <property type="protein sequence ID" value="Aqu2.1.31562_001"/>
    <property type="gene ID" value="Aqu2.1.31562"/>
</dbReference>
<proteinExistence type="predicted"/>
<dbReference type="InParanoid" id="A0A1X7UW12"/>
<reference evidence="1" key="1">
    <citation type="submission" date="2017-05" db="UniProtKB">
        <authorList>
            <consortium name="EnsemblMetazoa"/>
        </authorList>
    </citation>
    <scope>IDENTIFICATION</scope>
</reference>
<name>A0A1X7UW12_AMPQE</name>
<evidence type="ECO:0000313" key="1">
    <source>
        <dbReference type="EnsemblMetazoa" id="Aqu2.1.31562_001"/>
    </source>
</evidence>
<dbReference type="AlphaFoldDB" id="A0A1X7UW12"/>
<accession>A0A1X7UW12</accession>
<protein>
    <submittedName>
        <fullName evidence="1">Uncharacterized protein</fullName>
    </submittedName>
</protein>